<protein>
    <submittedName>
        <fullName evidence="2">UDP-2,3-diacylglucosamine diphosphatase</fullName>
        <ecNumber evidence="2">3.6.1.54</ecNumber>
    </submittedName>
</protein>
<dbReference type="RefSeq" id="WP_315577445.1">
    <property type="nucleotide sequence ID" value="NZ_JARDXH010000008.1"/>
</dbReference>
<name>A0ABU3TRS0_9BACT</name>
<evidence type="ECO:0000313" key="2">
    <source>
        <dbReference type="EMBL" id="MDU0808565.1"/>
    </source>
</evidence>
<dbReference type="PANTHER" id="PTHR34990:SF1">
    <property type="entry name" value="UDP-2,3-DIACYLGLUCOSAMINE HYDROLASE"/>
    <property type="match status" value="1"/>
</dbReference>
<keyword evidence="3" id="KW-1185">Reference proteome</keyword>
<dbReference type="SUPFAM" id="SSF56300">
    <property type="entry name" value="Metallo-dependent phosphatases"/>
    <property type="match status" value="1"/>
</dbReference>
<reference evidence="2 3" key="1">
    <citation type="submission" date="2023-09" db="EMBL/GenBank/DDBJ databases">
        <title>Aquirufa genomes.</title>
        <authorList>
            <person name="Pitt A."/>
        </authorList>
    </citation>
    <scope>NUCLEOTIDE SEQUENCE [LARGE SCALE GENOMIC DNA]</scope>
    <source>
        <strain evidence="2 3">LEOWEIH-7C</strain>
    </source>
</reference>
<dbReference type="CDD" id="cd07398">
    <property type="entry name" value="MPP_YbbF-LpxH"/>
    <property type="match status" value="1"/>
</dbReference>
<dbReference type="EC" id="3.6.1.54" evidence="2"/>
<evidence type="ECO:0000313" key="3">
    <source>
        <dbReference type="Proteomes" id="UP001249959"/>
    </source>
</evidence>
<dbReference type="EMBL" id="JAVNWW010000001">
    <property type="protein sequence ID" value="MDU0808565.1"/>
    <property type="molecule type" value="Genomic_DNA"/>
</dbReference>
<gene>
    <name evidence="2" type="ORF">PQG45_05885</name>
</gene>
<organism evidence="2 3">
    <name type="scientific">Aquirufa regiilacus</name>
    <dbReference type="NCBI Taxonomy" id="3024868"/>
    <lineage>
        <taxon>Bacteria</taxon>
        <taxon>Pseudomonadati</taxon>
        <taxon>Bacteroidota</taxon>
        <taxon>Cytophagia</taxon>
        <taxon>Cytophagales</taxon>
        <taxon>Flectobacillaceae</taxon>
        <taxon>Aquirufa</taxon>
    </lineage>
</organism>
<sequence>MKQLLIPSGKHVYCISDMHLGFPDAQTSRARERVLVDWLSGISEDVSDLFLLGDVFDFWFEYNQVVPKGFVRFIGALAQLADRGVRMHIFVGNHDLWMRDYFEEELGAIIYTEPTEFEFQFEDNKIRVCMGHGDGMGPGDYGYKLLKKVFVNPMAQFLFGWLHPDFGVRLAHAWSGTRKTSTIKAGEVPFDPATDFILAAVRERHAIDQRENRLISAYVFGHRHHPIALELDASATYYNLGDWFTPNYKNAYVLKIEANGHDFVHFQPKS</sequence>
<dbReference type="GO" id="GO:0016787">
    <property type="term" value="F:hydrolase activity"/>
    <property type="evidence" value="ECO:0007669"/>
    <property type="project" value="UniProtKB-KW"/>
</dbReference>
<dbReference type="PANTHER" id="PTHR34990">
    <property type="entry name" value="UDP-2,3-DIACYLGLUCOSAMINE HYDROLASE-RELATED"/>
    <property type="match status" value="1"/>
</dbReference>
<dbReference type="InterPro" id="IPR029052">
    <property type="entry name" value="Metallo-depent_PP-like"/>
</dbReference>
<keyword evidence="1 2" id="KW-0378">Hydrolase</keyword>
<comment type="caution">
    <text evidence="2">The sequence shown here is derived from an EMBL/GenBank/DDBJ whole genome shotgun (WGS) entry which is preliminary data.</text>
</comment>
<proteinExistence type="predicted"/>
<evidence type="ECO:0000256" key="1">
    <source>
        <dbReference type="ARBA" id="ARBA00022801"/>
    </source>
</evidence>
<dbReference type="Proteomes" id="UP001249959">
    <property type="component" value="Unassembled WGS sequence"/>
</dbReference>
<dbReference type="InterPro" id="IPR043461">
    <property type="entry name" value="LpxH-like"/>
</dbReference>
<dbReference type="Gene3D" id="3.60.21.10">
    <property type="match status" value="1"/>
</dbReference>
<accession>A0ABU3TRS0</accession>